<proteinExistence type="inferred from homology"/>
<accession>A0A917UTW7</accession>
<evidence type="ECO:0000259" key="3">
    <source>
        <dbReference type="Pfam" id="PF03061"/>
    </source>
</evidence>
<evidence type="ECO:0000256" key="2">
    <source>
        <dbReference type="ARBA" id="ARBA00022801"/>
    </source>
</evidence>
<gene>
    <name evidence="4" type="ORF">GCM10008939_31020</name>
</gene>
<dbReference type="Gene3D" id="3.10.129.10">
    <property type="entry name" value="Hotdog Thioesterase"/>
    <property type="match status" value="1"/>
</dbReference>
<dbReference type="InterPro" id="IPR006684">
    <property type="entry name" value="YbgC/YbaW"/>
</dbReference>
<comment type="caution">
    <text evidence="4">The sequence shown here is derived from an EMBL/GenBank/DDBJ whole genome shotgun (WGS) entry which is preliminary data.</text>
</comment>
<dbReference type="EMBL" id="BMOE01000013">
    <property type="protein sequence ID" value="GGJ84919.1"/>
    <property type="molecule type" value="Genomic_DNA"/>
</dbReference>
<dbReference type="CDD" id="cd00586">
    <property type="entry name" value="4HBT"/>
    <property type="match status" value="1"/>
</dbReference>
<comment type="similarity">
    <text evidence="1">Belongs to the 4-hydroxybenzoyl-CoA thioesterase family.</text>
</comment>
<dbReference type="SUPFAM" id="SSF54637">
    <property type="entry name" value="Thioesterase/thiol ester dehydrase-isomerase"/>
    <property type="match status" value="1"/>
</dbReference>
<dbReference type="AlphaFoldDB" id="A0A917UTW7"/>
<dbReference type="Pfam" id="PF03061">
    <property type="entry name" value="4HBT"/>
    <property type="match status" value="1"/>
</dbReference>
<dbReference type="NCBIfam" id="TIGR00051">
    <property type="entry name" value="YbgC/FadM family acyl-CoA thioesterase"/>
    <property type="match status" value="1"/>
</dbReference>
<dbReference type="GO" id="GO:0047617">
    <property type="term" value="F:fatty acyl-CoA hydrolase activity"/>
    <property type="evidence" value="ECO:0007669"/>
    <property type="project" value="TreeGrafter"/>
</dbReference>
<dbReference type="PANTHER" id="PTHR31793:SF27">
    <property type="entry name" value="NOVEL THIOESTERASE SUPERFAMILY DOMAIN AND SAPOSIN A-TYPE DOMAIN CONTAINING PROTEIN (0610012H03RIK)"/>
    <property type="match status" value="1"/>
</dbReference>
<evidence type="ECO:0000313" key="5">
    <source>
        <dbReference type="Proteomes" id="UP000635726"/>
    </source>
</evidence>
<organism evidence="4 5">
    <name type="scientific">Deinococcus aquiradiocola</name>
    <dbReference type="NCBI Taxonomy" id="393059"/>
    <lineage>
        <taxon>Bacteria</taxon>
        <taxon>Thermotogati</taxon>
        <taxon>Deinococcota</taxon>
        <taxon>Deinococci</taxon>
        <taxon>Deinococcales</taxon>
        <taxon>Deinococcaceae</taxon>
        <taxon>Deinococcus</taxon>
    </lineage>
</organism>
<protein>
    <recommendedName>
        <fullName evidence="3">Thioesterase domain-containing protein</fullName>
    </recommendedName>
</protein>
<evidence type="ECO:0000313" key="4">
    <source>
        <dbReference type="EMBL" id="GGJ84919.1"/>
    </source>
</evidence>
<keyword evidence="2" id="KW-0378">Hydrolase</keyword>
<sequence length="165" mass="17819">MHGGATYPLSFPLRVRWTEVDPQGVVFNGHYLMYADLCTTEYFRAAGLAPWGGLPDPAAPHDPQGLDQYVVRATAEYRASARFDDLLTLRGRVSRLGNSSFVFECRVERDGELLCTVEVVSVNAHAGRSRPLPASFRAAVLALQPDLAAPDGSAPALSFQGDSPA</sequence>
<dbReference type="PANTHER" id="PTHR31793">
    <property type="entry name" value="4-HYDROXYBENZOYL-COA THIOESTERASE FAMILY MEMBER"/>
    <property type="match status" value="1"/>
</dbReference>
<dbReference type="InterPro" id="IPR006683">
    <property type="entry name" value="Thioestr_dom"/>
</dbReference>
<dbReference type="InterPro" id="IPR029069">
    <property type="entry name" value="HotDog_dom_sf"/>
</dbReference>
<keyword evidence="5" id="KW-1185">Reference proteome</keyword>
<feature type="domain" description="Thioesterase" evidence="3">
    <location>
        <begin position="23"/>
        <end position="115"/>
    </location>
</feature>
<evidence type="ECO:0000256" key="1">
    <source>
        <dbReference type="ARBA" id="ARBA00005953"/>
    </source>
</evidence>
<reference evidence="4" key="2">
    <citation type="submission" date="2020-09" db="EMBL/GenBank/DDBJ databases">
        <authorList>
            <person name="Sun Q."/>
            <person name="Ohkuma M."/>
        </authorList>
    </citation>
    <scope>NUCLEOTIDE SEQUENCE</scope>
    <source>
        <strain evidence="4">JCM 14371</strain>
    </source>
</reference>
<dbReference type="Proteomes" id="UP000635726">
    <property type="component" value="Unassembled WGS sequence"/>
</dbReference>
<name>A0A917UTW7_9DEIO</name>
<reference evidence="4" key="1">
    <citation type="journal article" date="2014" name="Int. J. Syst. Evol. Microbiol.">
        <title>Complete genome sequence of Corynebacterium casei LMG S-19264T (=DSM 44701T), isolated from a smear-ripened cheese.</title>
        <authorList>
            <consortium name="US DOE Joint Genome Institute (JGI-PGF)"/>
            <person name="Walter F."/>
            <person name="Albersmeier A."/>
            <person name="Kalinowski J."/>
            <person name="Ruckert C."/>
        </authorList>
    </citation>
    <scope>NUCLEOTIDE SEQUENCE</scope>
    <source>
        <strain evidence="4">JCM 14371</strain>
    </source>
</reference>
<dbReference type="InterPro" id="IPR050563">
    <property type="entry name" value="4-hydroxybenzoyl-CoA_TE"/>
</dbReference>